<evidence type="ECO:0000256" key="1">
    <source>
        <dbReference type="SAM" id="MobiDB-lite"/>
    </source>
</evidence>
<name>A0ABT5C4W7_9BACT</name>
<dbReference type="EMBL" id="JAQNDK010000002">
    <property type="protein sequence ID" value="MDC0680227.1"/>
    <property type="molecule type" value="Genomic_DNA"/>
</dbReference>
<evidence type="ECO:0000256" key="2">
    <source>
        <dbReference type="SAM" id="SignalP"/>
    </source>
</evidence>
<keyword evidence="4" id="KW-1185">Reference proteome</keyword>
<feature type="compositionally biased region" description="Gly residues" evidence="1">
    <location>
        <begin position="57"/>
        <end position="81"/>
    </location>
</feature>
<protein>
    <submittedName>
        <fullName evidence="3">ABC transporter permease</fullName>
    </submittedName>
</protein>
<dbReference type="Proteomes" id="UP001217485">
    <property type="component" value="Unassembled WGS sequence"/>
</dbReference>
<feature type="chain" id="PRO_5047451957" evidence="2">
    <location>
        <begin position="21"/>
        <end position="403"/>
    </location>
</feature>
<evidence type="ECO:0000313" key="4">
    <source>
        <dbReference type="Proteomes" id="UP001217485"/>
    </source>
</evidence>
<evidence type="ECO:0000313" key="3">
    <source>
        <dbReference type="EMBL" id="MDC0680227.1"/>
    </source>
</evidence>
<gene>
    <name evidence="3" type="ORF">POL72_20970</name>
</gene>
<comment type="caution">
    <text evidence="3">The sequence shown here is derived from an EMBL/GenBank/DDBJ whole genome shotgun (WGS) entry which is preliminary data.</text>
</comment>
<accession>A0ABT5C4W7</accession>
<organism evidence="3 4">
    <name type="scientific">Sorangium atrum</name>
    <dbReference type="NCBI Taxonomy" id="2995308"/>
    <lineage>
        <taxon>Bacteria</taxon>
        <taxon>Pseudomonadati</taxon>
        <taxon>Myxococcota</taxon>
        <taxon>Polyangia</taxon>
        <taxon>Polyangiales</taxon>
        <taxon>Polyangiaceae</taxon>
        <taxon>Sorangium</taxon>
    </lineage>
</organism>
<feature type="signal peptide" evidence="2">
    <location>
        <begin position="1"/>
        <end position="20"/>
    </location>
</feature>
<feature type="compositionally biased region" description="Low complexity" evidence="1">
    <location>
        <begin position="32"/>
        <end position="56"/>
    </location>
</feature>
<dbReference type="PROSITE" id="PS51257">
    <property type="entry name" value="PROKAR_LIPOPROTEIN"/>
    <property type="match status" value="1"/>
</dbReference>
<reference evidence="3 4" key="1">
    <citation type="submission" date="2023-01" db="EMBL/GenBank/DDBJ databases">
        <title>Minimal conservation of predation-associated metabolite biosynthetic gene clusters underscores biosynthetic potential of Myxococcota including descriptions for ten novel species: Archangium lansinium sp. nov., Myxococcus landrumus sp. nov., Nannocystis bai.</title>
        <authorList>
            <person name="Ahearne A."/>
            <person name="Stevens C."/>
            <person name="Dowd S."/>
        </authorList>
    </citation>
    <scope>NUCLEOTIDE SEQUENCE [LARGE SCALE GENOMIC DNA]</scope>
    <source>
        <strain evidence="3 4">WIWO2</strain>
    </source>
</reference>
<dbReference type="Gene3D" id="2.120.10.30">
    <property type="entry name" value="TolB, C-terminal domain"/>
    <property type="match status" value="1"/>
</dbReference>
<dbReference type="SUPFAM" id="SSF63825">
    <property type="entry name" value="YWTD domain"/>
    <property type="match status" value="1"/>
</dbReference>
<proteinExistence type="predicted"/>
<dbReference type="RefSeq" id="WP_272097259.1">
    <property type="nucleotide sequence ID" value="NZ_JAQNDK010000002.1"/>
</dbReference>
<keyword evidence="2" id="KW-0732">Signal</keyword>
<feature type="region of interest" description="Disordered" evidence="1">
    <location>
        <begin position="32"/>
        <end position="92"/>
    </location>
</feature>
<dbReference type="InterPro" id="IPR011042">
    <property type="entry name" value="6-blade_b-propeller_TolB-like"/>
</dbReference>
<sequence>MHSKIALPCALLALAAAGTGCNLIFGIEPGTEGASSASSTTTSTGSGDGGSAQTTSGAGGDGGDGTGGDGDGGDGAGGSAGGTPSCPPSSCAAGECPVTRMPGELGSNVKGMAVTRDLVLLANNQAIVAIPKDGGAARTLPGTYGFGDTAWVTYSGGQLSWINWSNGDVLGISIEPPSSSPIQIAQVPLQEGEPAATAFGRIASFGDSVYWATQSPAAVWRAKADGSQAIAELVASSDRPIGVAVDATHVYWSDYLARQILRKTKDPLGAAAEVFAETNGNPTELVLANGVVHWVTDNAGAIQSKATDAAPSAPPFTTTVDTQAVAKSLTVDDEFVYWTVYMNSEGQGEVRRAHLGKGDTVTLATGQPYFFEIAVDCGSIYWNVNDLEAEEEGVVFQMPKPSN</sequence>